<protein>
    <recommendedName>
        <fullName evidence="3">F-box domain-containing protein</fullName>
    </recommendedName>
</protein>
<keyword evidence="2" id="KW-1185">Reference proteome</keyword>
<sequence>MTLPDDVLAEISLWYILRVCNTARRHSHVALCSNIGEDWFKDPLQGPPPYSWLAIRHICRAWRAVALAYPQLSAYFCLTRPECVQDMLSRAGALPLHVFGPSLDYVSGHWERYAASRNLVLAHPDRIASGSMAFANHTNDTIQTYAPQANVCNAWSLDLSFTHEHTHPNPTPSKLSFPHLRELRCANYALNSIRPMLAASQLRKLKLVECRQVAEGDLFALLRPLLQLEELTLCDVIGGTENVPHVIPYQPISNSRSTIHLPNLRDIRLSEPSAAAGLYFLHRISYPPPVALHLSFKIFSHEQHLDCDCLLIMLLSILDNWRGPQGDDAAGSLCFERFDGFGWGFVNLLMWRDYQPMSALKTFSWRRTQAASFRFMVGEDSHRCLNTLISRLPLSGVRSALLLDWTARPKTLDWSTLLNAMSMLEELALYYETLPKDIRRLYPSSEPHEVDRPFTSLKAVHIRESAPIARDKAGASLLGGHVPLAGHGRQIIARIRAQSKTGCEVPALHAEHNAEAQVKPSLLGARQSRLPGWLYARWSRSPSFLDDGMQGTQGVYFLRTYALAAVIQPEKEDDV</sequence>
<name>A0A9P3LGD8_9APHY</name>
<dbReference type="SUPFAM" id="SSF52047">
    <property type="entry name" value="RNI-like"/>
    <property type="match status" value="1"/>
</dbReference>
<dbReference type="AlphaFoldDB" id="A0A9P3LGD8"/>
<comment type="caution">
    <text evidence="1">The sequence shown here is derived from an EMBL/GenBank/DDBJ whole genome shotgun (WGS) entry which is preliminary data.</text>
</comment>
<evidence type="ECO:0008006" key="3">
    <source>
        <dbReference type="Google" id="ProtNLM"/>
    </source>
</evidence>
<evidence type="ECO:0000313" key="1">
    <source>
        <dbReference type="EMBL" id="GJE94225.1"/>
    </source>
</evidence>
<dbReference type="Proteomes" id="UP000703269">
    <property type="component" value="Unassembled WGS sequence"/>
</dbReference>
<gene>
    <name evidence="1" type="ORF">PsYK624_103930</name>
</gene>
<reference evidence="1 2" key="1">
    <citation type="submission" date="2021-08" db="EMBL/GenBank/DDBJ databases">
        <title>Draft Genome Sequence of Phanerochaete sordida strain YK-624.</title>
        <authorList>
            <person name="Mori T."/>
            <person name="Dohra H."/>
            <person name="Suzuki T."/>
            <person name="Kawagishi H."/>
            <person name="Hirai H."/>
        </authorList>
    </citation>
    <scope>NUCLEOTIDE SEQUENCE [LARGE SCALE GENOMIC DNA]</scope>
    <source>
        <strain evidence="1 2">YK-624</strain>
    </source>
</reference>
<organism evidence="1 2">
    <name type="scientific">Phanerochaete sordida</name>
    <dbReference type="NCBI Taxonomy" id="48140"/>
    <lineage>
        <taxon>Eukaryota</taxon>
        <taxon>Fungi</taxon>
        <taxon>Dikarya</taxon>
        <taxon>Basidiomycota</taxon>
        <taxon>Agaricomycotina</taxon>
        <taxon>Agaricomycetes</taxon>
        <taxon>Polyporales</taxon>
        <taxon>Phanerochaetaceae</taxon>
        <taxon>Phanerochaete</taxon>
    </lineage>
</organism>
<proteinExistence type="predicted"/>
<accession>A0A9P3LGD8</accession>
<evidence type="ECO:0000313" key="2">
    <source>
        <dbReference type="Proteomes" id="UP000703269"/>
    </source>
</evidence>
<dbReference type="EMBL" id="BPQB01000038">
    <property type="protein sequence ID" value="GJE94225.1"/>
    <property type="molecule type" value="Genomic_DNA"/>
</dbReference>